<dbReference type="RefSeq" id="WP_221686096.1">
    <property type="nucleotide sequence ID" value="NZ_JAASJM010000006.1"/>
</dbReference>
<feature type="coiled-coil region" evidence="1">
    <location>
        <begin position="1"/>
        <end position="28"/>
    </location>
</feature>
<sequence length="178" mass="20112">MDKKEISNEQLESEKKAAEIKAAEKNNKIKERLIGYKMRELQADDIFKVIEIVNILNITELVTDFLKQKDAAKIQTQKAQGLALVASKKSESEQESLVDQVKSIQSDISAQSFEFVAKAVKFILAHSNEIKVELNSLLADLTDKTPEEIGKTNIVTYGLLVKDFFLKPELREALELLF</sequence>
<dbReference type="AlphaFoldDB" id="A0ABD4ZXR4"/>
<gene>
    <name evidence="2" type="ORF">QRX88_17800</name>
</gene>
<name>A0ABD4ZXR4_ENTGA</name>
<protein>
    <recommendedName>
        <fullName evidence="4">DUF1641 domain-containing protein</fullName>
    </recommendedName>
</protein>
<accession>A0ABD4ZXR4</accession>
<evidence type="ECO:0000256" key="1">
    <source>
        <dbReference type="SAM" id="Coils"/>
    </source>
</evidence>
<proteinExistence type="predicted"/>
<dbReference type="EMBL" id="JASUBT010000023">
    <property type="protein sequence ID" value="MDL4937559.1"/>
    <property type="molecule type" value="Genomic_DNA"/>
</dbReference>
<comment type="caution">
    <text evidence="2">The sequence shown here is derived from an EMBL/GenBank/DDBJ whole genome shotgun (WGS) entry which is preliminary data.</text>
</comment>
<dbReference type="Proteomes" id="UP001241571">
    <property type="component" value="Unassembled WGS sequence"/>
</dbReference>
<evidence type="ECO:0008006" key="4">
    <source>
        <dbReference type="Google" id="ProtNLM"/>
    </source>
</evidence>
<evidence type="ECO:0000313" key="3">
    <source>
        <dbReference type="Proteomes" id="UP001241571"/>
    </source>
</evidence>
<reference evidence="2 3" key="1">
    <citation type="submission" date="2023-06" db="EMBL/GenBank/DDBJ databases">
        <title>Acute promotion of culturable opportunistic pathogens and persistent increase of antibiotic resistance following antibiotic exposure in mouse gut microbiota.</title>
        <authorList>
            <person name="Li L."/>
            <person name="Wang B."/>
            <person name="Sun Y."/>
            <person name="Wang M."/>
            <person name="Xu H."/>
        </authorList>
    </citation>
    <scope>NUCLEOTIDE SEQUENCE [LARGE SCALE GENOMIC DNA]</scope>
    <source>
        <strain evidence="2 3">CRI2_2</strain>
    </source>
</reference>
<evidence type="ECO:0000313" key="2">
    <source>
        <dbReference type="EMBL" id="MDL4937559.1"/>
    </source>
</evidence>
<organism evidence="2 3">
    <name type="scientific">Enterococcus gallinarum</name>
    <dbReference type="NCBI Taxonomy" id="1353"/>
    <lineage>
        <taxon>Bacteria</taxon>
        <taxon>Bacillati</taxon>
        <taxon>Bacillota</taxon>
        <taxon>Bacilli</taxon>
        <taxon>Lactobacillales</taxon>
        <taxon>Enterococcaceae</taxon>
        <taxon>Enterococcus</taxon>
    </lineage>
</organism>
<keyword evidence="1" id="KW-0175">Coiled coil</keyword>